<feature type="region of interest" description="Disordered" evidence="1">
    <location>
        <begin position="343"/>
        <end position="403"/>
    </location>
</feature>
<name>A0AAD7GCU4_MYCRO</name>
<evidence type="ECO:0000313" key="2">
    <source>
        <dbReference type="EMBL" id="KAJ7683128.1"/>
    </source>
</evidence>
<dbReference type="EMBL" id="JARKIE010000111">
    <property type="protein sequence ID" value="KAJ7683128.1"/>
    <property type="molecule type" value="Genomic_DNA"/>
</dbReference>
<accession>A0AAD7GCU4</accession>
<evidence type="ECO:0000256" key="1">
    <source>
        <dbReference type="SAM" id="MobiDB-lite"/>
    </source>
</evidence>
<organism evidence="2 3">
    <name type="scientific">Mycena rosella</name>
    <name type="common">Pink bonnet</name>
    <name type="synonym">Agaricus rosellus</name>
    <dbReference type="NCBI Taxonomy" id="1033263"/>
    <lineage>
        <taxon>Eukaryota</taxon>
        <taxon>Fungi</taxon>
        <taxon>Dikarya</taxon>
        <taxon>Basidiomycota</taxon>
        <taxon>Agaricomycotina</taxon>
        <taxon>Agaricomycetes</taxon>
        <taxon>Agaricomycetidae</taxon>
        <taxon>Agaricales</taxon>
        <taxon>Marasmiineae</taxon>
        <taxon>Mycenaceae</taxon>
        <taxon>Mycena</taxon>
    </lineage>
</organism>
<dbReference type="AlphaFoldDB" id="A0AAD7GCU4"/>
<proteinExistence type="predicted"/>
<reference evidence="2" key="1">
    <citation type="submission" date="2023-03" db="EMBL/GenBank/DDBJ databases">
        <title>Massive genome expansion in bonnet fungi (Mycena s.s.) driven by repeated elements and novel gene families across ecological guilds.</title>
        <authorList>
            <consortium name="Lawrence Berkeley National Laboratory"/>
            <person name="Harder C.B."/>
            <person name="Miyauchi S."/>
            <person name="Viragh M."/>
            <person name="Kuo A."/>
            <person name="Thoen E."/>
            <person name="Andreopoulos B."/>
            <person name="Lu D."/>
            <person name="Skrede I."/>
            <person name="Drula E."/>
            <person name="Henrissat B."/>
            <person name="Morin E."/>
            <person name="Kohler A."/>
            <person name="Barry K."/>
            <person name="LaButti K."/>
            <person name="Morin E."/>
            <person name="Salamov A."/>
            <person name="Lipzen A."/>
            <person name="Mereny Z."/>
            <person name="Hegedus B."/>
            <person name="Baldrian P."/>
            <person name="Stursova M."/>
            <person name="Weitz H."/>
            <person name="Taylor A."/>
            <person name="Grigoriev I.V."/>
            <person name="Nagy L.G."/>
            <person name="Martin F."/>
            <person name="Kauserud H."/>
        </authorList>
    </citation>
    <scope>NUCLEOTIDE SEQUENCE</scope>
    <source>
        <strain evidence="2">CBHHK067</strain>
    </source>
</reference>
<feature type="compositionally biased region" description="Basic residues" evidence="1">
    <location>
        <begin position="58"/>
        <end position="73"/>
    </location>
</feature>
<evidence type="ECO:0000313" key="3">
    <source>
        <dbReference type="Proteomes" id="UP001221757"/>
    </source>
</evidence>
<dbReference type="Proteomes" id="UP001221757">
    <property type="component" value="Unassembled WGS sequence"/>
</dbReference>
<feature type="region of interest" description="Disordered" evidence="1">
    <location>
        <begin position="40"/>
        <end position="75"/>
    </location>
</feature>
<comment type="caution">
    <text evidence="2">The sequence shown here is derived from an EMBL/GenBank/DDBJ whole genome shotgun (WGS) entry which is preliminary data.</text>
</comment>
<sequence length="403" mass="43865">MPPNFTLFKPFSFKPTFSFSISTSSTSFLRTHPLARRFAGLRIPSKTSNDKDDDSAHGRRTSRSRPRSKPFRQRRQELTAKRIHILSAPIIPPTRHGPVIVTFFTTDEERQAKARWNARCDAARSDLSIHAPRRDFSLLSSPADINDQGTWRKLCGLPWPSAIPASSKGVLSSGAQFCRHTVVKRGAALKPGRKAKRDTLKLGLVKRRRALLSRKSPPSGVQPAALVHPPLAKPFGLPWPSAIPASSKGVMSSGAQFCRHTVVKRGAALKPGRKAKRDTLKIGLVIRRRALLSRRSPPSVVQPVAVVYPPPAYAPPAPVPVPMPVPSLPLQNVTNNIVVIKKGTKKKGRMMSARDGGGGDGKHIGSGSDKAGGVKRTPKTASGRENVPFRSTVGREISSVLRR</sequence>
<feature type="compositionally biased region" description="Basic and acidic residues" evidence="1">
    <location>
        <begin position="48"/>
        <end position="57"/>
    </location>
</feature>
<protein>
    <submittedName>
        <fullName evidence="2">Uncharacterized protein</fullName>
    </submittedName>
</protein>
<keyword evidence="3" id="KW-1185">Reference proteome</keyword>
<gene>
    <name evidence="2" type="ORF">B0H17DRAFT_44180</name>
</gene>